<dbReference type="EMBL" id="FZOH01000002">
    <property type="protein sequence ID" value="SNS05850.1"/>
    <property type="molecule type" value="Genomic_DNA"/>
</dbReference>
<feature type="compositionally biased region" description="Low complexity" evidence="1">
    <location>
        <begin position="171"/>
        <end position="196"/>
    </location>
</feature>
<keyword evidence="2" id="KW-1133">Transmembrane helix</keyword>
<evidence type="ECO:0000256" key="2">
    <source>
        <dbReference type="SAM" id="Phobius"/>
    </source>
</evidence>
<organism evidence="3 4">
    <name type="scientific">Geodermatophilus saharensis</name>
    <dbReference type="NCBI Taxonomy" id="1137994"/>
    <lineage>
        <taxon>Bacteria</taxon>
        <taxon>Bacillati</taxon>
        <taxon>Actinomycetota</taxon>
        <taxon>Actinomycetes</taxon>
        <taxon>Geodermatophilales</taxon>
        <taxon>Geodermatophilaceae</taxon>
        <taxon>Geodermatophilus</taxon>
    </lineage>
</organism>
<evidence type="ECO:0000313" key="3">
    <source>
        <dbReference type="EMBL" id="SNS05850.1"/>
    </source>
</evidence>
<accession>A0A239BD22</accession>
<feature type="compositionally biased region" description="Gly residues" evidence="1">
    <location>
        <begin position="105"/>
        <end position="126"/>
    </location>
</feature>
<dbReference type="Proteomes" id="UP000198386">
    <property type="component" value="Unassembled WGS sequence"/>
</dbReference>
<gene>
    <name evidence="3" type="ORF">SAMN04488107_1103</name>
</gene>
<feature type="compositionally biased region" description="Pro residues" evidence="1">
    <location>
        <begin position="20"/>
        <end position="32"/>
    </location>
</feature>
<evidence type="ECO:0000256" key="1">
    <source>
        <dbReference type="SAM" id="MobiDB-lite"/>
    </source>
</evidence>
<dbReference type="RefSeq" id="WP_089402886.1">
    <property type="nucleotide sequence ID" value="NZ_FZOH01000002.1"/>
</dbReference>
<evidence type="ECO:0000313" key="4">
    <source>
        <dbReference type="Proteomes" id="UP000198386"/>
    </source>
</evidence>
<sequence>MTQPPQDGTPPDRTREARLPPVPGRPPAPGRPAVPDQPTDRLAGGPPDQRDPTLRLGGPAAPGPQPPPYGQQPPWGQAPYGHQPGHRPPYGQQPPWGQQPPYGAPGYGAPGYGAPGYGAPGHGAPGYGPPQPPRRSRGPLIALLAALGVLLVGGGVLAVLLLNRDDGGTGAAPASTSATASSSAPTSSSAPSSPAGPTGGGGFGGGAGTPTGGGGGGAGAGELNLPESPEFAAAWVQAVVNRDGETARADLCADGQAQLPDAAALLADFDAFLGGQITEGTATGAAPAGDVDEVTFDVTLDDGSQASFVVTVVDEGGPAVCGYTEA</sequence>
<feature type="compositionally biased region" description="Pro residues" evidence="1">
    <location>
        <begin position="61"/>
        <end position="71"/>
    </location>
</feature>
<keyword evidence="2" id="KW-0472">Membrane</keyword>
<feature type="compositionally biased region" description="Low complexity" evidence="1">
    <location>
        <begin position="88"/>
        <end position="101"/>
    </location>
</feature>
<feature type="transmembrane region" description="Helical" evidence="2">
    <location>
        <begin position="140"/>
        <end position="162"/>
    </location>
</feature>
<name>A0A239BD22_9ACTN</name>
<keyword evidence="4" id="KW-1185">Reference proteome</keyword>
<reference evidence="4" key="1">
    <citation type="submission" date="2017-06" db="EMBL/GenBank/DDBJ databases">
        <authorList>
            <person name="Varghese N."/>
            <person name="Submissions S."/>
        </authorList>
    </citation>
    <scope>NUCLEOTIDE SEQUENCE [LARGE SCALE GENOMIC DNA]</scope>
    <source>
        <strain evidence="4">DSM 45423</strain>
    </source>
</reference>
<feature type="region of interest" description="Disordered" evidence="1">
    <location>
        <begin position="1"/>
        <end position="133"/>
    </location>
</feature>
<feature type="region of interest" description="Disordered" evidence="1">
    <location>
        <begin position="168"/>
        <end position="225"/>
    </location>
</feature>
<feature type="compositionally biased region" description="Low complexity" evidence="1">
    <location>
        <begin position="72"/>
        <end position="81"/>
    </location>
</feature>
<dbReference type="AlphaFoldDB" id="A0A239BD22"/>
<proteinExistence type="predicted"/>
<keyword evidence="2" id="KW-0812">Transmembrane</keyword>
<feature type="compositionally biased region" description="Gly residues" evidence="1">
    <location>
        <begin position="197"/>
        <end position="220"/>
    </location>
</feature>
<protein>
    <submittedName>
        <fullName evidence="3">Uncharacterized protein</fullName>
    </submittedName>
</protein>